<organism evidence="1 2">
    <name type="scientific">Nitrosopumilus cobalaminigenes</name>
    <dbReference type="NCBI Taxonomy" id="1470066"/>
    <lineage>
        <taxon>Archaea</taxon>
        <taxon>Nitrososphaerota</taxon>
        <taxon>Nitrososphaeria</taxon>
        <taxon>Nitrosopumilales</taxon>
        <taxon>Nitrosopumilaceae</taxon>
        <taxon>Nitrosopumilus</taxon>
    </lineage>
</organism>
<accession>A0A7D5R6S1</accession>
<dbReference type="Proteomes" id="UP000509771">
    <property type="component" value="Chromosome"/>
</dbReference>
<reference evidence="1 2" key="1">
    <citation type="submission" date="2018-02" db="EMBL/GenBank/DDBJ databases">
        <title>Complete genome of Nitrosopumilus cobalaminigenes HCA1.</title>
        <authorList>
            <person name="Qin W."/>
            <person name="Zheng Y."/>
            <person name="Stahl D.A."/>
        </authorList>
    </citation>
    <scope>NUCLEOTIDE SEQUENCE [LARGE SCALE GENOMIC DNA]</scope>
    <source>
        <strain evidence="1 2">HCA1</strain>
    </source>
</reference>
<protein>
    <submittedName>
        <fullName evidence="1">Uncharacterized protein</fullName>
    </submittedName>
</protein>
<dbReference type="OrthoDB" id="11646at2157"/>
<dbReference type="RefSeq" id="WP_179360078.1">
    <property type="nucleotide sequence ID" value="NZ_CP026993.1"/>
</dbReference>
<dbReference type="KEGG" id="ncl:C5F47_05170"/>
<evidence type="ECO:0000313" key="2">
    <source>
        <dbReference type="Proteomes" id="UP000509771"/>
    </source>
</evidence>
<gene>
    <name evidence="1" type="ORF">C5F47_05170</name>
</gene>
<sequence>MTEKIWLGGVYLKEEGGYEIILKSLNHYKNRLKTLNDSPELKESAAMFASVLNQQARKTVPKINEVIKKIIDNLENNKNTDEIFEEKSFLEKALSCYEADIHKAEDTGYEYFVKLVGDMLQARKDLSTIKIALDKINNFSE</sequence>
<dbReference type="EMBL" id="CP026993">
    <property type="protein sequence ID" value="QLH02982.1"/>
    <property type="molecule type" value="Genomic_DNA"/>
</dbReference>
<keyword evidence="2" id="KW-1185">Reference proteome</keyword>
<dbReference type="GeneID" id="56059406"/>
<dbReference type="AlphaFoldDB" id="A0A7D5R6S1"/>
<evidence type="ECO:0000313" key="1">
    <source>
        <dbReference type="EMBL" id="QLH02982.1"/>
    </source>
</evidence>
<proteinExistence type="predicted"/>
<name>A0A7D5R6S1_9ARCH</name>